<organism evidence="1 2">
    <name type="scientific">Grus japonensis</name>
    <name type="common">Japanese crane</name>
    <name type="synonym">Red-crowned crane</name>
    <dbReference type="NCBI Taxonomy" id="30415"/>
    <lineage>
        <taxon>Eukaryota</taxon>
        <taxon>Metazoa</taxon>
        <taxon>Chordata</taxon>
        <taxon>Craniata</taxon>
        <taxon>Vertebrata</taxon>
        <taxon>Euteleostomi</taxon>
        <taxon>Archelosauria</taxon>
        <taxon>Archosauria</taxon>
        <taxon>Dinosauria</taxon>
        <taxon>Saurischia</taxon>
        <taxon>Theropoda</taxon>
        <taxon>Coelurosauria</taxon>
        <taxon>Aves</taxon>
        <taxon>Neognathae</taxon>
        <taxon>Neoaves</taxon>
        <taxon>Gruiformes</taxon>
        <taxon>Gruidae</taxon>
        <taxon>Grus</taxon>
    </lineage>
</organism>
<evidence type="ECO:0000313" key="1">
    <source>
        <dbReference type="EMBL" id="GAB0189390.1"/>
    </source>
</evidence>
<sequence length="124" mass="14400">MRPTQMVQAEVIVGHINVRANFLFSIRWWFFDQGYLEEETAFPNAKDLPSFSSLRATFIFSSSTFQERGKDFGRLYRARTQNALNTASVAEEQEEMRRVFADGCDCQNSQIPVDQFATVEWEQN</sequence>
<evidence type="ECO:0000313" key="2">
    <source>
        <dbReference type="Proteomes" id="UP001623348"/>
    </source>
</evidence>
<comment type="caution">
    <text evidence="1">The sequence shown here is derived from an EMBL/GenBank/DDBJ whole genome shotgun (WGS) entry which is preliminary data.</text>
</comment>
<reference evidence="1 2" key="1">
    <citation type="submission" date="2024-06" db="EMBL/GenBank/DDBJ databases">
        <title>The draft genome of Grus japonensis, version 3.</title>
        <authorList>
            <person name="Nabeshima K."/>
            <person name="Suzuki S."/>
            <person name="Onuma M."/>
        </authorList>
    </citation>
    <scope>NUCLEOTIDE SEQUENCE [LARGE SCALE GENOMIC DNA]</scope>
    <source>
        <strain evidence="1 2">451A</strain>
    </source>
</reference>
<dbReference type="Proteomes" id="UP001623348">
    <property type="component" value="Unassembled WGS sequence"/>
</dbReference>
<dbReference type="AlphaFoldDB" id="A0ABC9WWE0"/>
<keyword evidence="2" id="KW-1185">Reference proteome</keyword>
<accession>A0ABC9WWE0</accession>
<name>A0ABC9WWE0_GRUJA</name>
<gene>
    <name evidence="1" type="ORF">GRJ2_001404300</name>
</gene>
<dbReference type="EMBL" id="BAAFJT010000004">
    <property type="protein sequence ID" value="GAB0189390.1"/>
    <property type="molecule type" value="Genomic_DNA"/>
</dbReference>
<protein>
    <submittedName>
        <fullName evidence="1">Uncharacterized protein</fullName>
    </submittedName>
</protein>
<proteinExistence type="predicted"/>